<organism evidence="5 6">
    <name type="scientific">Methylovirgula ligni</name>
    <dbReference type="NCBI Taxonomy" id="569860"/>
    <lineage>
        <taxon>Bacteria</taxon>
        <taxon>Pseudomonadati</taxon>
        <taxon>Pseudomonadota</taxon>
        <taxon>Alphaproteobacteria</taxon>
        <taxon>Hyphomicrobiales</taxon>
        <taxon>Beijerinckiaceae</taxon>
        <taxon>Methylovirgula</taxon>
    </lineage>
</organism>
<evidence type="ECO:0000256" key="2">
    <source>
        <dbReference type="ARBA" id="ARBA00023125"/>
    </source>
</evidence>
<dbReference type="OrthoDB" id="9805730at2"/>
<dbReference type="PANTHER" id="PTHR47894:SF4">
    <property type="entry name" value="HTH-TYPE TRANSCRIPTIONAL REGULATOR GADX"/>
    <property type="match status" value="1"/>
</dbReference>
<evidence type="ECO:0000313" key="5">
    <source>
        <dbReference type="EMBL" id="REF84660.1"/>
    </source>
</evidence>
<evidence type="ECO:0000256" key="3">
    <source>
        <dbReference type="ARBA" id="ARBA00023163"/>
    </source>
</evidence>
<keyword evidence="1" id="KW-0805">Transcription regulation</keyword>
<dbReference type="GO" id="GO:0005829">
    <property type="term" value="C:cytosol"/>
    <property type="evidence" value="ECO:0007669"/>
    <property type="project" value="TreeGrafter"/>
</dbReference>
<evidence type="ECO:0000259" key="4">
    <source>
        <dbReference type="PROSITE" id="PS01124"/>
    </source>
</evidence>
<evidence type="ECO:0000313" key="6">
    <source>
        <dbReference type="Proteomes" id="UP000256900"/>
    </source>
</evidence>
<dbReference type="Pfam" id="PF12833">
    <property type="entry name" value="HTH_18"/>
    <property type="match status" value="1"/>
</dbReference>
<sequence>MVPQRAFPDSTASNPVVLAAAAHGAVDFITAHGGDPERVAAVAGVDLQQLEIPTDPVDLRGYCGLFEEAARQTGEDNFGLWYGQQFEPHMLGLIGFIALASPTLGEAVKNLAHYFPLHQSGTRTQLLAHDGLLYLDYQILDGRIVNRRQDAELTMGMFANLFRHCLGRAWTPEEVHLEHAAPQAPEEHEHAFRAPIFFGRGSNRLVFRNAHLERPMPGADPRLLSLLRASLTRVAQTTQLAFKDRLAGEIRAHLAAGDVKFSDIAAALKMSQSALARRLEDENIGFAKLVEQVRREQARLYLAQRHIAVSEIALLLGYSEVSAFSRAFKRWEGISPNQFRGAALAG</sequence>
<dbReference type="EMBL" id="QUMO01000004">
    <property type="protein sequence ID" value="REF84660.1"/>
    <property type="molecule type" value="Genomic_DNA"/>
</dbReference>
<dbReference type="Pfam" id="PF12625">
    <property type="entry name" value="Arabinose_bd"/>
    <property type="match status" value="1"/>
</dbReference>
<keyword evidence="2 5" id="KW-0238">DNA-binding</keyword>
<keyword evidence="3" id="KW-0804">Transcription</keyword>
<keyword evidence="6" id="KW-1185">Reference proteome</keyword>
<protein>
    <submittedName>
        <fullName evidence="5">AraC-like DNA-binding protein</fullName>
    </submittedName>
</protein>
<dbReference type="GO" id="GO:0003700">
    <property type="term" value="F:DNA-binding transcription factor activity"/>
    <property type="evidence" value="ECO:0007669"/>
    <property type="project" value="InterPro"/>
</dbReference>
<name>A0A3D9YPX2_9HYPH</name>
<feature type="domain" description="HTH araC/xylS-type" evidence="4">
    <location>
        <begin position="244"/>
        <end position="342"/>
    </location>
</feature>
<dbReference type="Gene3D" id="1.10.10.60">
    <property type="entry name" value="Homeodomain-like"/>
    <property type="match status" value="1"/>
</dbReference>
<dbReference type="InterPro" id="IPR009057">
    <property type="entry name" value="Homeodomain-like_sf"/>
</dbReference>
<dbReference type="PRINTS" id="PR00032">
    <property type="entry name" value="HTHARAC"/>
</dbReference>
<proteinExistence type="predicted"/>
<dbReference type="AlphaFoldDB" id="A0A3D9YPX2"/>
<dbReference type="SUPFAM" id="SSF46689">
    <property type="entry name" value="Homeodomain-like"/>
    <property type="match status" value="1"/>
</dbReference>
<reference evidence="5" key="1">
    <citation type="submission" date="2018-08" db="EMBL/GenBank/DDBJ databases">
        <title>Genomic Encyclopedia of Type Strains, Phase IV (KMG-IV): sequencing the most valuable type-strain genomes for metagenomic binning, comparative biology and taxonomic classification.</title>
        <authorList>
            <person name="Goeker M."/>
        </authorList>
    </citation>
    <scope>NUCLEOTIDE SEQUENCE [LARGE SCALE GENOMIC DNA]</scope>
    <source>
        <strain evidence="5">BW863</strain>
    </source>
</reference>
<evidence type="ECO:0000256" key="1">
    <source>
        <dbReference type="ARBA" id="ARBA00023015"/>
    </source>
</evidence>
<accession>A0A3D9YPX2</accession>
<dbReference type="SMART" id="SM00342">
    <property type="entry name" value="HTH_ARAC"/>
    <property type="match status" value="1"/>
</dbReference>
<dbReference type="InterPro" id="IPR020449">
    <property type="entry name" value="Tscrpt_reg_AraC-type_HTH"/>
</dbReference>
<gene>
    <name evidence="5" type="ORF">DES32_2771</name>
</gene>
<dbReference type="PANTHER" id="PTHR47894">
    <property type="entry name" value="HTH-TYPE TRANSCRIPTIONAL REGULATOR GADX"/>
    <property type="match status" value="1"/>
</dbReference>
<dbReference type="InterPro" id="IPR018060">
    <property type="entry name" value="HTH_AraC"/>
</dbReference>
<dbReference type="GO" id="GO:0000976">
    <property type="term" value="F:transcription cis-regulatory region binding"/>
    <property type="evidence" value="ECO:0007669"/>
    <property type="project" value="TreeGrafter"/>
</dbReference>
<dbReference type="Proteomes" id="UP000256900">
    <property type="component" value="Unassembled WGS sequence"/>
</dbReference>
<comment type="caution">
    <text evidence="5">The sequence shown here is derived from an EMBL/GenBank/DDBJ whole genome shotgun (WGS) entry which is preliminary data.</text>
</comment>
<dbReference type="RefSeq" id="WP_115837282.1">
    <property type="nucleotide sequence ID" value="NZ_CP025086.1"/>
</dbReference>
<dbReference type="PROSITE" id="PS01124">
    <property type="entry name" value="HTH_ARAC_FAMILY_2"/>
    <property type="match status" value="1"/>
</dbReference>
<dbReference type="InterPro" id="IPR032687">
    <property type="entry name" value="AraC-type_N"/>
</dbReference>